<dbReference type="InterPro" id="IPR008266">
    <property type="entry name" value="Tyr_kinase_AS"/>
</dbReference>
<accession>A0A6A3FYV3</accession>
<dbReference type="PROSITE" id="PS00109">
    <property type="entry name" value="PROTEIN_KINASE_TYR"/>
    <property type="match status" value="1"/>
</dbReference>
<dbReference type="PIRSF" id="PIRSF000654">
    <property type="entry name" value="Integrin-linked_kinase"/>
    <property type="match status" value="1"/>
</dbReference>
<dbReference type="PROSITE" id="PS50011">
    <property type="entry name" value="PROTEIN_KINASE_DOM"/>
    <property type="match status" value="1"/>
</dbReference>
<evidence type="ECO:0000313" key="5">
    <source>
        <dbReference type="Proteomes" id="UP000429523"/>
    </source>
</evidence>
<dbReference type="SMART" id="SM00248">
    <property type="entry name" value="ANK"/>
    <property type="match status" value="2"/>
</dbReference>
<dbReference type="Gene3D" id="1.25.40.20">
    <property type="entry name" value="Ankyrin repeat-containing domain"/>
    <property type="match status" value="1"/>
</dbReference>
<dbReference type="AlphaFoldDB" id="A0A6A3FYV3"/>
<dbReference type="InterPro" id="IPR036770">
    <property type="entry name" value="Ankyrin_rpt-contain_sf"/>
</dbReference>
<evidence type="ECO:0000259" key="2">
    <source>
        <dbReference type="PROSITE" id="PS50011"/>
    </source>
</evidence>
<reference evidence="5 6" key="1">
    <citation type="submission" date="2018-08" db="EMBL/GenBank/DDBJ databases">
        <title>Genomic investigation of the strawberry pathogen Phytophthora fragariae indicates pathogenicity is determined by transcriptional variation in three key races.</title>
        <authorList>
            <person name="Adams T.M."/>
            <person name="Armitage A.D."/>
            <person name="Sobczyk M.K."/>
            <person name="Bates H.J."/>
            <person name="Dunwell J.M."/>
            <person name="Nellist C.F."/>
            <person name="Harrison R.J."/>
        </authorList>
    </citation>
    <scope>NUCLEOTIDE SEQUENCE [LARGE SCALE GENOMIC DNA]</scope>
    <source>
        <strain evidence="4 6">NOV-71</strain>
        <strain evidence="3 5">NOV-9</strain>
    </source>
</reference>
<dbReference type="InterPro" id="IPR011009">
    <property type="entry name" value="Kinase-like_dom_sf"/>
</dbReference>
<sequence>MDHHGWRSKTLQILRIHSLEDLSYAVSNPSSEDLAEVTPADQSPFGREVGKQMEKDKLIQAVKAGKLSRVKKLVRASKNGNEDAALVVAAQEGHLEIVHFLVEQCSADVNATDELGRTALMWAAKNCKVEIVQYLVDRCSADVHAKDNNGRTAYGLLLRDREPDQIEAILEPYLELPQSGKYFRDDPYEIHKTKTTDRSTSHFIPASEIELFQFRPNGGFGCEFRAKWLGVDAVVKLFRPSVFKMSFEEEIRLSLQLRHPNVLKTYGGFDGIPQLLFLVYEYASKGSLIEYVRSTQFDDFTMWKYLHEAALGLEYLHERKIIHSDLRCSNILIGSDGMAKVSNFGASRPKERSDDCFSGHGASERWHSPEALKGKSPPTFESDVYSLGMCILEASTKKMPWSTREYYNMDRLPSPLV</sequence>
<proteinExistence type="inferred from homology"/>
<dbReference type="PANTHER" id="PTHR44329:SF214">
    <property type="entry name" value="PROTEIN KINASE DOMAIN-CONTAINING PROTEIN"/>
    <property type="match status" value="1"/>
</dbReference>
<dbReference type="GO" id="GO:0004674">
    <property type="term" value="F:protein serine/threonine kinase activity"/>
    <property type="evidence" value="ECO:0007669"/>
    <property type="project" value="TreeGrafter"/>
</dbReference>
<dbReference type="InterPro" id="IPR051681">
    <property type="entry name" value="Ser/Thr_Kinases-Pseudokinases"/>
</dbReference>
<protein>
    <recommendedName>
        <fullName evidence="2">Protein kinase domain-containing protein</fullName>
    </recommendedName>
</protein>
<name>A0A6A3FYV3_9STRA</name>
<dbReference type="SUPFAM" id="SSF48403">
    <property type="entry name" value="Ankyrin repeat"/>
    <property type="match status" value="1"/>
</dbReference>
<dbReference type="GO" id="GO:0005524">
    <property type="term" value="F:ATP binding"/>
    <property type="evidence" value="ECO:0007669"/>
    <property type="project" value="InterPro"/>
</dbReference>
<feature type="domain" description="Protein kinase" evidence="2">
    <location>
        <begin position="209"/>
        <end position="417"/>
    </location>
</feature>
<dbReference type="InterPro" id="IPR000719">
    <property type="entry name" value="Prot_kinase_dom"/>
</dbReference>
<evidence type="ECO:0000313" key="6">
    <source>
        <dbReference type="Proteomes" id="UP000441208"/>
    </source>
</evidence>
<comment type="caution">
    <text evidence="3">The sequence shown here is derived from an EMBL/GenBank/DDBJ whole genome shotgun (WGS) entry which is preliminary data.</text>
</comment>
<dbReference type="EMBL" id="QXGF01000101">
    <property type="protein sequence ID" value="KAE8946868.1"/>
    <property type="molecule type" value="Genomic_DNA"/>
</dbReference>
<dbReference type="EMBL" id="QXFZ01000122">
    <property type="protein sequence ID" value="KAE9131842.1"/>
    <property type="molecule type" value="Genomic_DNA"/>
</dbReference>
<evidence type="ECO:0000313" key="3">
    <source>
        <dbReference type="EMBL" id="KAE8946868.1"/>
    </source>
</evidence>
<evidence type="ECO:0000256" key="1">
    <source>
        <dbReference type="ARBA" id="ARBA00005843"/>
    </source>
</evidence>
<dbReference type="InterPro" id="IPR002110">
    <property type="entry name" value="Ankyrin_rpt"/>
</dbReference>
<dbReference type="Proteomes" id="UP000441208">
    <property type="component" value="Unassembled WGS sequence"/>
</dbReference>
<comment type="similarity">
    <text evidence="1">Belongs to the protein kinase superfamily. TKL Ser/Thr protein kinase family.</text>
</comment>
<dbReference type="Pfam" id="PF12796">
    <property type="entry name" value="Ank_2"/>
    <property type="match status" value="1"/>
</dbReference>
<dbReference type="Proteomes" id="UP000429523">
    <property type="component" value="Unassembled WGS sequence"/>
</dbReference>
<dbReference type="PANTHER" id="PTHR44329">
    <property type="entry name" value="SERINE/THREONINE-PROTEIN KINASE TNNI3K-RELATED"/>
    <property type="match status" value="1"/>
</dbReference>
<dbReference type="SUPFAM" id="SSF56112">
    <property type="entry name" value="Protein kinase-like (PK-like)"/>
    <property type="match status" value="1"/>
</dbReference>
<dbReference type="Gene3D" id="1.10.510.10">
    <property type="entry name" value="Transferase(Phosphotransferase) domain 1"/>
    <property type="match status" value="1"/>
</dbReference>
<gene>
    <name evidence="4" type="ORF">PF007_g3948</name>
    <name evidence="3" type="ORF">PF009_g3514</name>
</gene>
<dbReference type="Pfam" id="PF00069">
    <property type="entry name" value="Pkinase"/>
    <property type="match status" value="1"/>
</dbReference>
<organism evidence="3 5">
    <name type="scientific">Phytophthora fragariae</name>
    <dbReference type="NCBI Taxonomy" id="53985"/>
    <lineage>
        <taxon>Eukaryota</taxon>
        <taxon>Sar</taxon>
        <taxon>Stramenopiles</taxon>
        <taxon>Oomycota</taxon>
        <taxon>Peronosporomycetes</taxon>
        <taxon>Peronosporales</taxon>
        <taxon>Peronosporaceae</taxon>
        <taxon>Phytophthora</taxon>
    </lineage>
</organism>
<evidence type="ECO:0000313" key="4">
    <source>
        <dbReference type="EMBL" id="KAE9131842.1"/>
    </source>
</evidence>